<dbReference type="Gene3D" id="3.20.20.120">
    <property type="entry name" value="Enolase-like C-terminal domain"/>
    <property type="match status" value="1"/>
</dbReference>
<dbReference type="SFLD" id="SFLDS00001">
    <property type="entry name" value="Enolase"/>
    <property type="match status" value="1"/>
</dbReference>
<comment type="similarity">
    <text evidence="1 5">Belongs to the mandelate racemase/muconate lactonizing enzyme family.</text>
</comment>
<keyword evidence="8" id="KW-1185">Reference proteome</keyword>
<evidence type="ECO:0000256" key="3">
    <source>
        <dbReference type="ARBA" id="ARBA00022842"/>
    </source>
</evidence>
<sequence>MIIKDLQVNRRKIPLFMPFKTALRTATEIESIDVTLTLENGIIGRGAAAPTFVITGDSSESIEAALMGPIKDVLIGSDIGHFQTALQGIQSCCVGNPSAKAAADIALHDAYCKLLNVPLHAFLGDKKSLQTCMTIGVDTPEKMADDAKRNIDLGFKVLKVKVGANPSLDIDRIEAIRDVVPKAVKLRLDANQGWAPKQAVQLINDMEKKGLGIEFIEQPVASHDLEGLKFVTERVGIPVMADESLFSAKDTLKLVSGRYVDLLNIKLMKCGGISNAWKIASIAETNGVACMIGSMMEPALSVAAAAHFAAAHPNVKYFDLDAPLWLSEEPEELSYVSEKVILSDLPGIGSVNAVPNTVKG</sequence>
<evidence type="ECO:0000313" key="8">
    <source>
        <dbReference type="Proteomes" id="UP001387364"/>
    </source>
</evidence>
<dbReference type="RefSeq" id="WP_338751164.1">
    <property type="nucleotide sequence ID" value="NZ_CP147404.1"/>
</dbReference>
<dbReference type="SFLD" id="SFLDF00009">
    <property type="entry name" value="o-succinylbenzoate_synthase"/>
    <property type="match status" value="1"/>
</dbReference>
<protein>
    <recommendedName>
        <fullName evidence="5">Dipeptide epimerase</fullName>
        <ecNumber evidence="5">5.1.1.-</ecNumber>
    </recommendedName>
</protein>
<dbReference type="Pfam" id="PF13378">
    <property type="entry name" value="MR_MLE_C"/>
    <property type="match status" value="1"/>
</dbReference>
<accession>A0ABZ2N581</accession>
<dbReference type="Gene3D" id="3.30.390.10">
    <property type="entry name" value="Enolase-like, N-terminal domain"/>
    <property type="match status" value="1"/>
</dbReference>
<dbReference type="Pfam" id="PF02746">
    <property type="entry name" value="MR_MLE_N"/>
    <property type="match status" value="1"/>
</dbReference>
<dbReference type="InterPro" id="IPR034603">
    <property type="entry name" value="Dipeptide_epimerase"/>
</dbReference>
<dbReference type="SFLD" id="SFLDG00180">
    <property type="entry name" value="muconate_cycloisomerase"/>
    <property type="match status" value="1"/>
</dbReference>
<dbReference type="InterPro" id="IPR029065">
    <property type="entry name" value="Enolase_C-like"/>
</dbReference>
<evidence type="ECO:0000256" key="4">
    <source>
        <dbReference type="ARBA" id="ARBA00023235"/>
    </source>
</evidence>
<keyword evidence="4 5" id="KW-0413">Isomerase</keyword>
<dbReference type="SMART" id="SM00922">
    <property type="entry name" value="MR_MLE"/>
    <property type="match status" value="1"/>
</dbReference>
<dbReference type="InterPro" id="IPR013342">
    <property type="entry name" value="Mandelate_racemase_C"/>
</dbReference>
<gene>
    <name evidence="7" type="ORF">WDJ61_15160</name>
</gene>
<dbReference type="EC" id="5.1.1.-" evidence="5"/>
<name>A0ABZ2N581_9BACI</name>
<reference evidence="7 8" key="1">
    <citation type="submission" date="2024-02" db="EMBL/GenBank/DDBJ databases">
        <title>Seven novel Bacillus-like species.</title>
        <authorList>
            <person name="Liu G."/>
        </authorList>
    </citation>
    <scope>NUCLEOTIDE SEQUENCE [LARGE SCALE GENOMIC DNA]</scope>
    <source>
        <strain evidence="7 8">FJAT-52991</strain>
    </source>
</reference>
<evidence type="ECO:0000256" key="5">
    <source>
        <dbReference type="RuleBase" id="RU366006"/>
    </source>
</evidence>
<dbReference type="CDD" id="cd03319">
    <property type="entry name" value="L-Ala-DL-Glu_epimerase"/>
    <property type="match status" value="1"/>
</dbReference>
<evidence type="ECO:0000313" key="7">
    <source>
        <dbReference type="EMBL" id="WXB92551.1"/>
    </source>
</evidence>
<dbReference type="EMBL" id="CP147404">
    <property type="protein sequence ID" value="WXB92551.1"/>
    <property type="molecule type" value="Genomic_DNA"/>
</dbReference>
<dbReference type="InterPro" id="IPR013341">
    <property type="entry name" value="Mandelate_racemase_N_dom"/>
</dbReference>
<proteinExistence type="inferred from homology"/>
<dbReference type="SUPFAM" id="SSF51604">
    <property type="entry name" value="Enolase C-terminal domain-like"/>
    <property type="match status" value="1"/>
</dbReference>
<dbReference type="SUPFAM" id="SSF54826">
    <property type="entry name" value="Enolase N-terminal domain-like"/>
    <property type="match status" value="1"/>
</dbReference>
<keyword evidence="3 5" id="KW-0460">Magnesium</keyword>
<dbReference type="PANTHER" id="PTHR48073:SF2">
    <property type="entry name" value="O-SUCCINYLBENZOATE SYNTHASE"/>
    <property type="match status" value="1"/>
</dbReference>
<dbReference type="InterPro" id="IPR029017">
    <property type="entry name" value="Enolase-like_N"/>
</dbReference>
<evidence type="ECO:0000256" key="2">
    <source>
        <dbReference type="ARBA" id="ARBA00022723"/>
    </source>
</evidence>
<comment type="cofactor">
    <cofactor evidence="5">
        <name>Mg(2+)</name>
        <dbReference type="ChEBI" id="CHEBI:18420"/>
    </cofactor>
    <text evidence="5">Binds 1 Mg(2+) ion per subunit.</text>
</comment>
<dbReference type="Proteomes" id="UP001387364">
    <property type="component" value="Chromosome"/>
</dbReference>
<evidence type="ECO:0000256" key="1">
    <source>
        <dbReference type="ARBA" id="ARBA00008031"/>
    </source>
</evidence>
<dbReference type="PANTHER" id="PTHR48073">
    <property type="entry name" value="O-SUCCINYLBENZOATE SYNTHASE-RELATED"/>
    <property type="match status" value="1"/>
</dbReference>
<evidence type="ECO:0000259" key="6">
    <source>
        <dbReference type="SMART" id="SM00922"/>
    </source>
</evidence>
<feature type="domain" description="Mandelate racemase/muconate lactonizing enzyme C-terminal" evidence="6">
    <location>
        <begin position="140"/>
        <end position="238"/>
    </location>
</feature>
<organism evidence="7 8">
    <name type="scientific">Bacillus kandeliae</name>
    <dbReference type="NCBI Taxonomy" id="3129297"/>
    <lineage>
        <taxon>Bacteria</taxon>
        <taxon>Bacillati</taxon>
        <taxon>Bacillota</taxon>
        <taxon>Bacilli</taxon>
        <taxon>Bacillales</taxon>
        <taxon>Bacillaceae</taxon>
        <taxon>Bacillus</taxon>
    </lineage>
</organism>
<keyword evidence="2 5" id="KW-0479">Metal-binding</keyword>
<dbReference type="InterPro" id="IPR036849">
    <property type="entry name" value="Enolase-like_C_sf"/>
</dbReference>